<dbReference type="AlphaFoldDB" id="A0A2R4BRB8"/>
<feature type="domain" description="Metallo-beta-lactamase" evidence="1">
    <location>
        <begin position="48"/>
        <end position="262"/>
    </location>
</feature>
<reference evidence="2 3" key="1">
    <citation type="submission" date="2018-03" db="EMBL/GenBank/DDBJ databases">
        <title>Complete genome sequence of Thauera aromatica, a model organism for studying aromatic compound degradation under denitrifying conditions.</title>
        <authorList>
            <person name="Lo H.-Y."/>
            <person name="Goris T."/>
            <person name="Boll M."/>
            <person name="Mueller J.A."/>
        </authorList>
    </citation>
    <scope>NUCLEOTIDE SEQUENCE [LARGE SCALE GENOMIC DNA]</scope>
    <source>
        <strain evidence="2 3">K172</strain>
    </source>
</reference>
<name>A0A2R4BRB8_THAAR</name>
<protein>
    <submittedName>
        <fullName evidence="2">Metallo-beta-lactamase family protein</fullName>
    </submittedName>
</protein>
<dbReference type="Proteomes" id="UP000241885">
    <property type="component" value="Chromosome"/>
</dbReference>
<dbReference type="Pfam" id="PF00753">
    <property type="entry name" value="Lactamase_B"/>
    <property type="match status" value="1"/>
</dbReference>
<sequence>MDDMMSSSSSATPSLHYPHYEPPAEGQRLELAPGIGWVRMHLPFALNHINLWLLDDGDALTAIDSGFGIDRTRTAWEQVLAADPRPLRRVIVTHHHPDHIGLAAWLAARDRATVLMTQGEFLSAHAVWNQLPGHCIEDMVAQFRSHGLDDTRLAALSARGPAYRRGAPELPAHYHRLFAGDTLQIGAHRWRVIVGYGHAPEHASLYCAELGILISGDMLLPRISTNISVYAATPGADPLGWFLRSLQALCELPEDTLVLPSHGHPFRGIRARVDQLVEHHRERCAALLAECAAPRCAGELLPTLFPRELDTHQVMFAMGEAIAHLNHLETQGALTRDVGADGLIRFTRPR</sequence>
<dbReference type="InterPro" id="IPR001279">
    <property type="entry name" value="Metallo-B-lactamas"/>
</dbReference>
<dbReference type="Pfam" id="PF21221">
    <property type="entry name" value="B_lactamase-like_C"/>
    <property type="match status" value="1"/>
</dbReference>
<dbReference type="KEGG" id="tak:Tharo_2949"/>
<gene>
    <name evidence="2" type="ORF">Tharo_2949</name>
</gene>
<accession>A0A2R4BRB8</accession>
<dbReference type="PANTHER" id="PTHR23131:SF4">
    <property type="entry name" value="METALLO-BETA-LACTAMASE SUPERFAMILY POTEIN"/>
    <property type="match status" value="1"/>
</dbReference>
<dbReference type="SUPFAM" id="SSF56281">
    <property type="entry name" value="Metallo-hydrolase/oxidoreductase"/>
    <property type="match status" value="1"/>
</dbReference>
<keyword evidence="3" id="KW-1185">Reference proteome</keyword>
<dbReference type="SMART" id="SM00849">
    <property type="entry name" value="Lactamase_B"/>
    <property type="match status" value="1"/>
</dbReference>
<dbReference type="InterPro" id="IPR036388">
    <property type="entry name" value="WH-like_DNA-bd_sf"/>
</dbReference>
<proteinExistence type="predicted"/>
<evidence type="ECO:0000313" key="2">
    <source>
        <dbReference type="EMBL" id="AVR89830.1"/>
    </source>
</evidence>
<organism evidence="2 3">
    <name type="scientific">Thauera aromatica K172</name>
    <dbReference type="NCBI Taxonomy" id="44139"/>
    <lineage>
        <taxon>Bacteria</taxon>
        <taxon>Pseudomonadati</taxon>
        <taxon>Pseudomonadota</taxon>
        <taxon>Betaproteobacteria</taxon>
        <taxon>Rhodocyclales</taxon>
        <taxon>Zoogloeaceae</taxon>
        <taxon>Thauera</taxon>
    </lineage>
</organism>
<dbReference type="Gene3D" id="3.60.15.10">
    <property type="entry name" value="Ribonuclease Z/Hydroxyacylglutathione hydrolase-like"/>
    <property type="match status" value="1"/>
</dbReference>
<dbReference type="InterPro" id="IPR036866">
    <property type="entry name" value="RibonucZ/Hydroxyglut_hydro"/>
</dbReference>
<dbReference type="InterPro" id="IPR048933">
    <property type="entry name" value="B_lactamase-like_C"/>
</dbReference>
<dbReference type="PANTHER" id="PTHR23131">
    <property type="entry name" value="ENDORIBONUCLEASE LACTB2"/>
    <property type="match status" value="1"/>
</dbReference>
<evidence type="ECO:0000259" key="1">
    <source>
        <dbReference type="SMART" id="SM00849"/>
    </source>
</evidence>
<evidence type="ECO:0000313" key="3">
    <source>
        <dbReference type="Proteomes" id="UP000241885"/>
    </source>
</evidence>
<dbReference type="EMBL" id="CP028339">
    <property type="protein sequence ID" value="AVR89830.1"/>
    <property type="molecule type" value="Genomic_DNA"/>
</dbReference>
<dbReference type="InterPro" id="IPR050662">
    <property type="entry name" value="Sec-metab_biosynth-thioest"/>
</dbReference>
<dbReference type="Gene3D" id="1.10.10.10">
    <property type="entry name" value="Winged helix-like DNA-binding domain superfamily/Winged helix DNA-binding domain"/>
    <property type="match status" value="1"/>
</dbReference>